<evidence type="ECO:0000256" key="7">
    <source>
        <dbReference type="SAM" id="MobiDB-lite"/>
    </source>
</evidence>
<feature type="compositionally biased region" description="Pro residues" evidence="7">
    <location>
        <begin position="245"/>
        <end position="256"/>
    </location>
</feature>
<feature type="region of interest" description="Disordered" evidence="7">
    <location>
        <begin position="470"/>
        <end position="492"/>
    </location>
</feature>
<keyword evidence="3" id="KW-0862">Zinc</keyword>
<evidence type="ECO:0000313" key="10">
    <source>
        <dbReference type="Proteomes" id="UP000308549"/>
    </source>
</evidence>
<protein>
    <recommendedName>
        <fullName evidence="8">GATA-type domain-containing protein</fullName>
    </recommendedName>
</protein>
<feature type="domain" description="GATA-type" evidence="8">
    <location>
        <begin position="436"/>
        <end position="466"/>
    </location>
</feature>
<name>A0A4U0TVU2_9PEZI</name>
<dbReference type="SMART" id="SM00401">
    <property type="entry name" value="ZnF_GATA"/>
    <property type="match status" value="1"/>
</dbReference>
<dbReference type="Gene3D" id="3.30.50.10">
    <property type="entry name" value="Erythroid Transcription Factor GATA-1, subunit A"/>
    <property type="match status" value="1"/>
</dbReference>
<keyword evidence="4" id="KW-0805">Transcription regulation</keyword>
<reference evidence="9 10" key="1">
    <citation type="submission" date="2017-03" db="EMBL/GenBank/DDBJ databases">
        <title>Genomes of endolithic fungi from Antarctica.</title>
        <authorList>
            <person name="Coleine C."/>
            <person name="Masonjones S."/>
            <person name="Stajich J.E."/>
        </authorList>
    </citation>
    <scope>NUCLEOTIDE SEQUENCE [LARGE SCALE GENOMIC DNA]</scope>
    <source>
        <strain evidence="9 10">CCFEE 6315</strain>
    </source>
</reference>
<evidence type="ECO:0000256" key="4">
    <source>
        <dbReference type="ARBA" id="ARBA00023015"/>
    </source>
</evidence>
<dbReference type="PROSITE" id="PS00344">
    <property type="entry name" value="GATA_ZN_FINGER_1"/>
    <property type="match status" value="1"/>
</dbReference>
<dbReference type="Pfam" id="PF00320">
    <property type="entry name" value="GATA"/>
    <property type="match status" value="1"/>
</dbReference>
<dbReference type="EMBL" id="NAJL01000028">
    <property type="protein sequence ID" value="TKA26473.1"/>
    <property type="molecule type" value="Genomic_DNA"/>
</dbReference>
<keyword evidence="2 6" id="KW-0863">Zinc-finger</keyword>
<keyword evidence="5" id="KW-0804">Transcription</keyword>
<feature type="compositionally biased region" description="Polar residues" evidence="7">
    <location>
        <begin position="199"/>
        <end position="237"/>
    </location>
</feature>
<evidence type="ECO:0000256" key="6">
    <source>
        <dbReference type="PROSITE-ProRule" id="PRU00094"/>
    </source>
</evidence>
<dbReference type="InterPro" id="IPR013088">
    <property type="entry name" value="Znf_NHR/GATA"/>
</dbReference>
<sequence>MDAANRRPQLPALSYLDVDKVKREEEAYQSRMTGAPQSLPAVTSASPYPSGPPPPYSQPPPPASHHANAWPGAQLGVRTPPESRRASGEEQDAKQSTRQSLPSISEALGVDSQTSYSASTPAPPSAALAHPAHQPSVAPSSPKRSYAMEPPPLPQNAYGSNGTYPTYPQYRPEAPVQQSYAPHEPPRSAPTPERPPLHLQTSQASSQGQQPQYNYPTSTSPGFEQRSAHTAGSTGPSSFPYGYTPYPPRYAQPTPPASVTNGPIYQPSANYPAPHTPSTSWKPDGSRYGDARPAAPAEYGTSVKRHMDMYDLEGALTDIAQSSSIVMDFSRRYGDRMHQTARTGPSLSTLPGLVEIDDMISKSRVQLDSLSKIRDVVFAQQAAYEQQAVEQRQHPKPFADPTPSDHEDQLDDVDAKAGFAGGEPKKRRGRAAPPGRCHSCNRAETPEWRRGPDGARTLCNACGLHYAKLTRKQQGANKTSATGSSTLRPKEN</sequence>
<keyword evidence="1" id="KW-0479">Metal-binding</keyword>
<accession>A0A4U0TVU2</accession>
<evidence type="ECO:0000256" key="5">
    <source>
        <dbReference type="ARBA" id="ARBA00023163"/>
    </source>
</evidence>
<feature type="region of interest" description="Disordered" evidence="7">
    <location>
        <begin position="25"/>
        <end position="297"/>
    </location>
</feature>
<dbReference type="GO" id="GO:0008270">
    <property type="term" value="F:zinc ion binding"/>
    <property type="evidence" value="ECO:0007669"/>
    <property type="project" value="UniProtKB-KW"/>
</dbReference>
<feature type="compositionally biased region" description="Polar residues" evidence="7">
    <location>
        <begin position="258"/>
        <end position="269"/>
    </location>
</feature>
<dbReference type="OrthoDB" id="2162994at2759"/>
<evidence type="ECO:0000259" key="8">
    <source>
        <dbReference type="PROSITE" id="PS50114"/>
    </source>
</evidence>
<evidence type="ECO:0000256" key="3">
    <source>
        <dbReference type="ARBA" id="ARBA00022833"/>
    </source>
</evidence>
<proteinExistence type="predicted"/>
<dbReference type="InterPro" id="IPR000679">
    <property type="entry name" value="Znf_GATA"/>
</dbReference>
<comment type="caution">
    <text evidence="9">The sequence shown here is derived from an EMBL/GenBank/DDBJ whole genome shotgun (WGS) entry which is preliminary data.</text>
</comment>
<feature type="compositionally biased region" description="Polar residues" evidence="7">
    <location>
        <begin position="157"/>
        <end position="166"/>
    </location>
</feature>
<dbReference type="PANTHER" id="PTHR47172:SF24">
    <property type="entry name" value="GATA ZINC FINGER DOMAIN-CONTAINING PROTEIN 14-RELATED"/>
    <property type="match status" value="1"/>
</dbReference>
<dbReference type="Proteomes" id="UP000308549">
    <property type="component" value="Unassembled WGS sequence"/>
</dbReference>
<gene>
    <name evidence="9" type="ORF">B0A50_05310</name>
</gene>
<dbReference type="PANTHER" id="PTHR47172">
    <property type="entry name" value="OS01G0976800 PROTEIN"/>
    <property type="match status" value="1"/>
</dbReference>
<feature type="compositionally biased region" description="Low complexity" evidence="7">
    <location>
        <begin position="112"/>
        <end position="136"/>
    </location>
</feature>
<dbReference type="CDD" id="cd00202">
    <property type="entry name" value="ZnF_GATA"/>
    <property type="match status" value="1"/>
</dbReference>
<dbReference type="PROSITE" id="PS50114">
    <property type="entry name" value="GATA_ZN_FINGER_2"/>
    <property type="match status" value="1"/>
</dbReference>
<evidence type="ECO:0000256" key="1">
    <source>
        <dbReference type="ARBA" id="ARBA00022723"/>
    </source>
</evidence>
<feature type="compositionally biased region" description="Basic and acidic residues" evidence="7">
    <location>
        <begin position="444"/>
        <end position="453"/>
    </location>
</feature>
<feature type="compositionally biased region" description="Pro residues" evidence="7">
    <location>
        <begin position="49"/>
        <end position="63"/>
    </location>
</feature>
<feature type="compositionally biased region" description="Polar residues" evidence="7">
    <location>
        <begin position="30"/>
        <end position="43"/>
    </location>
</feature>
<feature type="compositionally biased region" description="Polar residues" evidence="7">
    <location>
        <begin position="472"/>
        <end position="492"/>
    </location>
</feature>
<organism evidence="9 10">
    <name type="scientific">Salinomyces thailandicus</name>
    <dbReference type="NCBI Taxonomy" id="706561"/>
    <lineage>
        <taxon>Eukaryota</taxon>
        <taxon>Fungi</taxon>
        <taxon>Dikarya</taxon>
        <taxon>Ascomycota</taxon>
        <taxon>Pezizomycotina</taxon>
        <taxon>Dothideomycetes</taxon>
        <taxon>Dothideomycetidae</taxon>
        <taxon>Mycosphaerellales</taxon>
        <taxon>Teratosphaeriaceae</taxon>
        <taxon>Salinomyces</taxon>
    </lineage>
</organism>
<evidence type="ECO:0000313" key="9">
    <source>
        <dbReference type="EMBL" id="TKA26473.1"/>
    </source>
</evidence>
<feature type="region of interest" description="Disordered" evidence="7">
    <location>
        <begin position="387"/>
        <end position="454"/>
    </location>
</feature>
<evidence type="ECO:0000256" key="2">
    <source>
        <dbReference type="ARBA" id="ARBA00022771"/>
    </source>
</evidence>
<keyword evidence="10" id="KW-1185">Reference proteome</keyword>
<dbReference type="AlphaFoldDB" id="A0A4U0TVU2"/>
<feature type="compositionally biased region" description="Basic and acidic residues" evidence="7">
    <location>
        <begin position="81"/>
        <end position="95"/>
    </location>
</feature>
<dbReference type="SUPFAM" id="SSF57716">
    <property type="entry name" value="Glucocorticoid receptor-like (DNA-binding domain)"/>
    <property type="match status" value="1"/>
</dbReference>
<dbReference type="GO" id="GO:0006355">
    <property type="term" value="P:regulation of DNA-templated transcription"/>
    <property type="evidence" value="ECO:0007669"/>
    <property type="project" value="InterPro"/>
</dbReference>
<dbReference type="GO" id="GO:0043565">
    <property type="term" value="F:sequence-specific DNA binding"/>
    <property type="evidence" value="ECO:0007669"/>
    <property type="project" value="InterPro"/>
</dbReference>